<feature type="transmembrane region" description="Helical" evidence="1">
    <location>
        <begin position="178"/>
        <end position="198"/>
    </location>
</feature>
<name>A0A222WSS0_9BACL</name>
<keyword evidence="1" id="KW-1133">Transmembrane helix</keyword>
<evidence type="ECO:0000313" key="3">
    <source>
        <dbReference type="Proteomes" id="UP000214666"/>
    </source>
</evidence>
<dbReference type="KEGG" id="pkb:B4V02_19870"/>
<protein>
    <submittedName>
        <fullName evidence="2">Multidrug ABC transporter permease</fullName>
    </submittedName>
</protein>
<dbReference type="Proteomes" id="UP000214666">
    <property type="component" value="Chromosome"/>
</dbReference>
<dbReference type="InterPro" id="IPR053046">
    <property type="entry name" value="ABC-5_transporter"/>
</dbReference>
<evidence type="ECO:0000313" key="2">
    <source>
        <dbReference type="EMBL" id="ASR48791.1"/>
    </source>
</evidence>
<feature type="transmembrane region" description="Helical" evidence="1">
    <location>
        <begin position="21"/>
        <end position="44"/>
    </location>
</feature>
<dbReference type="OrthoDB" id="1706490at2"/>
<evidence type="ECO:0000256" key="1">
    <source>
        <dbReference type="SAM" id="Phobius"/>
    </source>
</evidence>
<proteinExistence type="predicted"/>
<reference evidence="2 3" key="1">
    <citation type="submission" date="2017-03" db="EMBL/GenBank/DDBJ databases">
        <title>Complete genome sequence of Paenibacillus Kribbensis producing bioflocculants.</title>
        <authorList>
            <person name="Lee H.-G."/>
            <person name="Oh H.-M."/>
        </authorList>
    </citation>
    <scope>NUCLEOTIDE SEQUENCE [LARGE SCALE GENOMIC DNA]</scope>
    <source>
        <strain evidence="2 3">AM49</strain>
    </source>
</reference>
<feature type="transmembrane region" description="Helical" evidence="1">
    <location>
        <begin position="148"/>
        <end position="171"/>
    </location>
</feature>
<dbReference type="EMBL" id="CP020028">
    <property type="protein sequence ID" value="ASR48791.1"/>
    <property type="molecule type" value="Genomic_DNA"/>
</dbReference>
<keyword evidence="1" id="KW-0472">Membrane</keyword>
<keyword evidence="3" id="KW-1185">Reference proteome</keyword>
<feature type="transmembrane region" description="Helical" evidence="1">
    <location>
        <begin position="280"/>
        <end position="305"/>
    </location>
</feature>
<dbReference type="AlphaFoldDB" id="A0A222WSS0"/>
<feature type="transmembrane region" description="Helical" evidence="1">
    <location>
        <begin position="317"/>
        <end position="335"/>
    </location>
</feature>
<keyword evidence="1" id="KW-0812">Transmembrane</keyword>
<feature type="transmembrane region" description="Helical" evidence="1">
    <location>
        <begin position="250"/>
        <end position="268"/>
    </location>
</feature>
<dbReference type="PANTHER" id="PTHR39177">
    <property type="entry name" value="ABC TRANSPORTER PERMEASE YTRC-RELATED"/>
    <property type="match status" value="1"/>
</dbReference>
<organism evidence="2 3">
    <name type="scientific">Paenibacillus kribbensis</name>
    <dbReference type="NCBI Taxonomy" id="172713"/>
    <lineage>
        <taxon>Bacteria</taxon>
        <taxon>Bacillati</taxon>
        <taxon>Bacillota</taxon>
        <taxon>Bacilli</taxon>
        <taxon>Bacillales</taxon>
        <taxon>Paenibacillaceae</taxon>
        <taxon>Paenibacillus</taxon>
    </lineage>
</organism>
<dbReference type="PANTHER" id="PTHR39177:SF1">
    <property type="entry name" value="ABC TRANSPORTER PERMEASE YTRC-RELATED"/>
    <property type="match status" value="1"/>
</dbReference>
<feature type="transmembrane region" description="Helical" evidence="1">
    <location>
        <begin position="105"/>
        <end position="128"/>
    </location>
</feature>
<feature type="transmembrane region" description="Helical" evidence="1">
    <location>
        <begin position="347"/>
        <end position="371"/>
    </location>
</feature>
<accession>A0A222WSS0</accession>
<dbReference type="STRING" id="172713.GCA_001705305_03454"/>
<gene>
    <name evidence="2" type="ORF">B4V02_19870</name>
</gene>
<feature type="transmembrane region" description="Helical" evidence="1">
    <location>
        <begin position="64"/>
        <end position="85"/>
    </location>
</feature>
<dbReference type="RefSeq" id="WP_094156089.1">
    <property type="nucleotide sequence ID" value="NZ_CP020028.1"/>
</dbReference>
<sequence>MTSNRFFYSGGVVRQSLRQHGWIGLLYLAGLLFTVPLPLFMSTGNEQVPTVLRSLFDGTSSGDGLQNIVFLTVPVLAGVMLLRFIQRKGSSDLYHSLPLRREHLLTAHLISGLILLIVPIWLTAGVTALLNTSVELPFIFHINDIGSWALVVSVISIFLFAFTVFVGICVGQSLLQSVVVYALLLLPFFLYSMISRFLGHNLYGYTQITGTIVQYSNGVELRSSNNIWYSLSPFARIMELAINAFSYVELVIYIGVSLLFVILSYVLYRKRLVEKATQAMAFTFFQPLFKAGVMVCAMLLIGEYFYSTGGQRKDWAIFGYVLGAILGYIAVEMVIRKTWQIVRIRALLELVAYGAVLGLAMYIPTSSWIGFEERIPTAHSVEQVYAGPNLYLDGGATRKNLYFSQEKDFIAAVLNLQRELVRAHSAGETSGSNKEPQQRISIAYCLDDGTIMTRSYTFPEQPFRAALAKVMLSEPYKTVSYSLDKLYGTAETISIQSADDNERRVVLTDPKDIREFEAVLKEEVLDMSYIEMQAGSYALGNIEILNKPSSISAEEPEWTRNVSYNWHLSFHKLNAWLERKGYADKVIITTKDILSVRAIPMISQEKEPYQPGKYIDEVNLFRILQQKYKVTTIEDPKLWNTVLDNRNNYSYDPQVEKGTYLFQVKIKSISGSGFHTVYYLLTPKDITPELAKALPTAP</sequence>